<evidence type="ECO:0000256" key="3">
    <source>
        <dbReference type="ARBA" id="ARBA00022603"/>
    </source>
</evidence>
<name>A0AAW9GUN4_BACTU</name>
<evidence type="ECO:0000256" key="6">
    <source>
        <dbReference type="ARBA" id="ARBA00047942"/>
    </source>
</evidence>
<dbReference type="InterPro" id="IPR023095">
    <property type="entry name" value="Ade_MeTrfase_dom_2"/>
</dbReference>
<dbReference type="EMBL" id="JAXCMD010000014">
    <property type="protein sequence ID" value="MDY0854783.1"/>
    <property type="molecule type" value="Genomic_DNA"/>
</dbReference>
<dbReference type="GO" id="GO:0032259">
    <property type="term" value="P:methylation"/>
    <property type="evidence" value="ECO:0007669"/>
    <property type="project" value="UniProtKB-KW"/>
</dbReference>
<organism evidence="7 8">
    <name type="scientific">Bacillus thuringiensis</name>
    <dbReference type="NCBI Taxonomy" id="1428"/>
    <lineage>
        <taxon>Bacteria</taxon>
        <taxon>Bacillati</taxon>
        <taxon>Bacillota</taxon>
        <taxon>Bacilli</taxon>
        <taxon>Bacillales</taxon>
        <taxon>Bacillaceae</taxon>
        <taxon>Bacillus</taxon>
        <taxon>Bacillus cereus group</taxon>
    </lineage>
</organism>
<dbReference type="PANTHER" id="PTHR30481:SF2">
    <property type="entry name" value="SITE-SPECIFIC DNA-METHYLTRANSFERASE (ADENINE-SPECIFIC)"/>
    <property type="match status" value="1"/>
</dbReference>
<keyword evidence="5" id="KW-0949">S-adenosyl-L-methionine</keyword>
<dbReference type="PRINTS" id="PR00505">
    <property type="entry name" value="D12N6MTFRASE"/>
</dbReference>
<dbReference type="Pfam" id="PF02086">
    <property type="entry name" value="MethyltransfD12"/>
    <property type="match status" value="1"/>
</dbReference>
<accession>A0AAW9GUN4</accession>
<evidence type="ECO:0000256" key="2">
    <source>
        <dbReference type="ARBA" id="ARBA00011900"/>
    </source>
</evidence>
<comment type="caution">
    <text evidence="7">The sequence shown here is derived from an EMBL/GenBank/DDBJ whole genome shotgun (WGS) entry which is preliminary data.</text>
</comment>
<dbReference type="GO" id="GO:0009007">
    <property type="term" value="F:site-specific DNA-methyltransferase (adenine-specific) activity"/>
    <property type="evidence" value="ECO:0007669"/>
    <property type="project" value="UniProtKB-EC"/>
</dbReference>
<comment type="catalytic activity">
    <reaction evidence="6">
        <text>a 2'-deoxyadenosine in DNA + S-adenosyl-L-methionine = an N(6)-methyl-2'-deoxyadenosine in DNA + S-adenosyl-L-homocysteine + H(+)</text>
        <dbReference type="Rhea" id="RHEA:15197"/>
        <dbReference type="Rhea" id="RHEA-COMP:12418"/>
        <dbReference type="Rhea" id="RHEA-COMP:12419"/>
        <dbReference type="ChEBI" id="CHEBI:15378"/>
        <dbReference type="ChEBI" id="CHEBI:57856"/>
        <dbReference type="ChEBI" id="CHEBI:59789"/>
        <dbReference type="ChEBI" id="CHEBI:90615"/>
        <dbReference type="ChEBI" id="CHEBI:90616"/>
        <dbReference type="EC" id="2.1.1.72"/>
    </reaction>
</comment>
<keyword evidence="4" id="KW-0808">Transferase</keyword>
<sequence>MQTCSFCFLTGTLEECDFQMDQYNQGFWCELCDGYTYIDEDAQKHCFTLVLENKHAQPINTKHLNYNFSKRLSPYRYPGGKTRIIDYLYTLLKKNKTNILVSPFTGGGSFELAMLSANVVGKLHLNDLDTGVYSFWWIVKHMPYELIDRLESIIPTHKDYFEAQAIIKNDYKGFDVVDAAWASLLVNRLAYSGISKANPLGGKNGPVEKLLSRWNPKELIKRIEYIHSLSENIVVTQCNALELIEEAYWDDSATIFIDPPYVEKGKDLYHCYYTEDDHISLSVMLNALHMGCPGADIIVTYDYSKWLDTLYEHLEREIIGRAYSA</sequence>
<protein>
    <recommendedName>
        <fullName evidence="2">site-specific DNA-methyltransferase (adenine-specific)</fullName>
        <ecNumber evidence="2">2.1.1.72</ecNumber>
    </recommendedName>
</protein>
<dbReference type="GO" id="GO:0006298">
    <property type="term" value="P:mismatch repair"/>
    <property type="evidence" value="ECO:0007669"/>
    <property type="project" value="TreeGrafter"/>
</dbReference>
<dbReference type="Gene3D" id="1.10.1020.10">
    <property type="entry name" value="Adenine-specific Methyltransferase, Domain 2"/>
    <property type="match status" value="1"/>
</dbReference>
<proteinExistence type="inferred from homology"/>
<dbReference type="GO" id="GO:0009307">
    <property type="term" value="P:DNA restriction-modification system"/>
    <property type="evidence" value="ECO:0007669"/>
    <property type="project" value="InterPro"/>
</dbReference>
<dbReference type="InterPro" id="IPR012327">
    <property type="entry name" value="MeTrfase_D12"/>
</dbReference>
<dbReference type="PANTHER" id="PTHR30481">
    <property type="entry name" value="DNA ADENINE METHYLASE"/>
    <property type="match status" value="1"/>
</dbReference>
<gene>
    <name evidence="7" type="ORF">SOH20_28560</name>
</gene>
<dbReference type="AlphaFoldDB" id="A0AAW9GUN4"/>
<evidence type="ECO:0000256" key="5">
    <source>
        <dbReference type="ARBA" id="ARBA00022691"/>
    </source>
</evidence>
<dbReference type="Proteomes" id="UP001274571">
    <property type="component" value="Unassembled WGS sequence"/>
</dbReference>
<evidence type="ECO:0000313" key="7">
    <source>
        <dbReference type="EMBL" id="MDY0854783.1"/>
    </source>
</evidence>
<dbReference type="InterPro" id="IPR029063">
    <property type="entry name" value="SAM-dependent_MTases_sf"/>
</dbReference>
<dbReference type="GO" id="GO:1904047">
    <property type="term" value="F:S-adenosyl-L-methionine binding"/>
    <property type="evidence" value="ECO:0007669"/>
    <property type="project" value="TreeGrafter"/>
</dbReference>
<evidence type="ECO:0000313" key="8">
    <source>
        <dbReference type="Proteomes" id="UP001274571"/>
    </source>
</evidence>
<evidence type="ECO:0000256" key="1">
    <source>
        <dbReference type="ARBA" id="ARBA00006594"/>
    </source>
</evidence>
<keyword evidence="3 7" id="KW-0489">Methyltransferase</keyword>
<dbReference type="GO" id="GO:0043565">
    <property type="term" value="F:sequence-specific DNA binding"/>
    <property type="evidence" value="ECO:0007669"/>
    <property type="project" value="TreeGrafter"/>
</dbReference>
<dbReference type="RefSeq" id="WP_320483767.1">
    <property type="nucleotide sequence ID" value="NZ_JAXCMD010000014.1"/>
</dbReference>
<comment type="similarity">
    <text evidence="1">Belongs to the N(4)/N(6)-methyltransferase family.</text>
</comment>
<dbReference type="Gene3D" id="3.40.50.150">
    <property type="entry name" value="Vaccinia Virus protein VP39"/>
    <property type="match status" value="1"/>
</dbReference>
<reference evidence="7" key="1">
    <citation type="submission" date="2023-11" db="EMBL/GenBank/DDBJ databases">
        <title>Genome Sequence of Bacillus thuringiensis stain BLB 30AF.</title>
        <authorList>
            <person name="Farhat A."/>
        </authorList>
    </citation>
    <scope>NUCLEOTIDE SEQUENCE</scope>
    <source>
        <strain evidence="7">BLB30AF</strain>
    </source>
</reference>
<dbReference type="EC" id="2.1.1.72" evidence="2"/>
<evidence type="ECO:0000256" key="4">
    <source>
        <dbReference type="ARBA" id="ARBA00022679"/>
    </source>
</evidence>
<dbReference type="SUPFAM" id="SSF53335">
    <property type="entry name" value="S-adenosyl-L-methionine-dependent methyltransferases"/>
    <property type="match status" value="1"/>
</dbReference>